<accession>A0A1N6NIZ1</accession>
<dbReference type="CDD" id="cd17926">
    <property type="entry name" value="DEXHc_RE"/>
    <property type="match status" value="1"/>
</dbReference>
<reference evidence="7" key="2">
    <citation type="submission" date="2017-03" db="EMBL/GenBank/DDBJ databases">
        <title>Bacillus sp. V-88(T) DSM27956, whole genome shotgun sequencing project.</title>
        <authorList>
            <person name="Dastager S.G."/>
            <person name="Neurgaonkar P.S."/>
            <person name="Dharne M.S."/>
        </authorList>
    </citation>
    <scope>NUCLEOTIDE SEQUENCE [LARGE SCALE GENOMIC DNA]</scope>
    <source>
        <strain evidence="7">DSM 25145</strain>
    </source>
</reference>
<evidence type="ECO:0000259" key="2">
    <source>
        <dbReference type="PROSITE" id="PS51192"/>
    </source>
</evidence>
<dbReference type="Pfam" id="PF00271">
    <property type="entry name" value="Helicase_C"/>
    <property type="match status" value="1"/>
</dbReference>
<feature type="coiled-coil region" evidence="1">
    <location>
        <begin position="7"/>
        <end position="34"/>
    </location>
</feature>
<dbReference type="EMBL" id="FTLX01000001">
    <property type="protein sequence ID" value="SIP92088.1"/>
    <property type="molecule type" value="Genomic_DNA"/>
</dbReference>
<sequence>MNIYHKLEEALAECDRLKKENDYLKKLVSQLTKTSAESANEELKILTSQSRPEEKIQLFKSLFQGRDDVYALRWEARNGRSGYVPACEHEWKAPICKKPEIKCSECKHRSLLPLTDQIIFQHLSGACTVGLYPLQIDETCSFLAVDFDKKDWMQDVRAFTETCKQMGIPYSIERSRSGKGAHVWIFYSESIPASLARKLGVVILAKTLEKRHEVGLDSYDRMFPNQDTLPKGGFGNLIALPLQKQARLKGNSVFVDENFTPYKDQWMYLSSVKKLTKLEVLRLIEEKRTENQLDGPLPKRIEVSLKNGIHIKKEQVPSSLITKMMELAVFHNPAFYKAQKNRLSTHQIPRVINCSQIIADELILPRGCLEQLQALLKRLGIEIDISDQLFAGDEIDCSFDGTLLPQQEEALQALLEKENGILCAATGFGKTVTAAALIGARKTNTLIIVHRKQLMDQWAGQLSSFLGVDVGKIGSGNNSVTGVIDIATVQSLNYRGEIKSLITQYGQVIIDECHHIPAISFEKVLQYLRAKHIYGLTATPSRKDGLHPILFMQCGPIRYKTNLKKQAQIRPFGHKLLVRQTDFLTSSTNMALIYGELTINEERNNLLFDDVLKALDSGRTPLILTERVQHVEILAKRFRNFAKNIIVLAGNLKKKEVQKAMEHLAHLPSSEERLVIATGKFIGEGFDDPRLDTLFLAMPISWKGTLQQYVGRIHRVYNGKQEVQVYDYVDKKVPILKTMYEKRLKGYTSMGYSVEDEAASVAESKQMKLF</sequence>
<dbReference type="Gene3D" id="3.40.50.300">
    <property type="entry name" value="P-loop containing nucleotide triphosphate hydrolases"/>
    <property type="match status" value="2"/>
</dbReference>
<organism evidence="5 6">
    <name type="scientific">Domibacillus enclensis</name>
    <dbReference type="NCBI Taxonomy" id="1017273"/>
    <lineage>
        <taxon>Bacteria</taxon>
        <taxon>Bacillati</taxon>
        <taxon>Bacillota</taxon>
        <taxon>Bacilli</taxon>
        <taxon>Bacillales</taxon>
        <taxon>Bacillaceae</taxon>
        <taxon>Domibacillus</taxon>
    </lineage>
</organism>
<dbReference type="STRING" id="1017273.SAMN05443094_101173"/>
<dbReference type="InterPro" id="IPR027417">
    <property type="entry name" value="P-loop_NTPase"/>
</dbReference>
<feature type="domain" description="Helicase C-terminal" evidence="3">
    <location>
        <begin position="607"/>
        <end position="758"/>
    </location>
</feature>
<dbReference type="Pfam" id="PF22548">
    <property type="entry name" value="AEP-TOTE"/>
    <property type="match status" value="1"/>
</dbReference>
<dbReference type="AlphaFoldDB" id="A0A1N6NIZ1"/>
<dbReference type="Proteomes" id="UP000215545">
    <property type="component" value="Unassembled WGS sequence"/>
</dbReference>
<dbReference type="InterPro" id="IPR006935">
    <property type="entry name" value="Helicase/UvrB_N"/>
</dbReference>
<dbReference type="SUPFAM" id="SSF52540">
    <property type="entry name" value="P-loop containing nucleoside triphosphate hydrolases"/>
    <property type="match status" value="2"/>
</dbReference>
<gene>
    <name evidence="4" type="ORF">B1B05_00835</name>
    <name evidence="5" type="ORF">SAMN05443094_101173</name>
</gene>
<keyword evidence="4" id="KW-0540">Nuclease</keyword>
<dbReference type="InterPro" id="IPR014001">
    <property type="entry name" value="Helicase_ATP-bd"/>
</dbReference>
<keyword evidence="4" id="KW-0378">Hydrolase</keyword>
<evidence type="ECO:0000313" key="7">
    <source>
        <dbReference type="Proteomes" id="UP000215545"/>
    </source>
</evidence>
<reference evidence="4" key="3">
    <citation type="submission" date="2017-03" db="EMBL/GenBank/DDBJ databases">
        <authorList>
            <person name="Dastager S.G."/>
            <person name="Neurgaonkar P.S."/>
            <person name="Dharne M.S."/>
        </authorList>
    </citation>
    <scope>NUCLEOTIDE SEQUENCE</scope>
    <source>
        <strain evidence="4">DSM 25145</strain>
    </source>
</reference>
<feature type="domain" description="Helicase ATP-binding" evidence="2">
    <location>
        <begin position="411"/>
        <end position="558"/>
    </location>
</feature>
<dbReference type="OrthoDB" id="9802848at2"/>
<dbReference type="SMART" id="SM00487">
    <property type="entry name" value="DEXDc"/>
    <property type="match status" value="1"/>
</dbReference>
<dbReference type="PANTHER" id="PTHR47396:SF1">
    <property type="entry name" value="ATP-DEPENDENT HELICASE IRC3-RELATED"/>
    <property type="match status" value="1"/>
</dbReference>
<dbReference type="CDD" id="cd18785">
    <property type="entry name" value="SF2_C"/>
    <property type="match status" value="1"/>
</dbReference>
<dbReference type="GO" id="GO:0004519">
    <property type="term" value="F:endonuclease activity"/>
    <property type="evidence" value="ECO:0007669"/>
    <property type="project" value="UniProtKB-KW"/>
</dbReference>
<dbReference type="PROSITE" id="PS51194">
    <property type="entry name" value="HELICASE_CTER"/>
    <property type="match status" value="1"/>
</dbReference>
<evidence type="ECO:0000313" key="4">
    <source>
        <dbReference type="EMBL" id="OXS80060.1"/>
    </source>
</evidence>
<evidence type="ECO:0000313" key="6">
    <source>
        <dbReference type="Proteomes" id="UP000186385"/>
    </source>
</evidence>
<dbReference type="PANTHER" id="PTHR47396">
    <property type="entry name" value="TYPE I RESTRICTION ENZYME ECOKI R PROTEIN"/>
    <property type="match status" value="1"/>
</dbReference>
<keyword evidence="4" id="KW-0255">Endonuclease</keyword>
<protein>
    <submittedName>
        <fullName evidence="4">Restriction endonuclease subunit R</fullName>
    </submittedName>
</protein>
<dbReference type="GO" id="GO:0005524">
    <property type="term" value="F:ATP binding"/>
    <property type="evidence" value="ECO:0007669"/>
    <property type="project" value="InterPro"/>
</dbReference>
<evidence type="ECO:0000313" key="5">
    <source>
        <dbReference type="EMBL" id="SIP92088.1"/>
    </source>
</evidence>
<dbReference type="RefSeq" id="WP_045851067.1">
    <property type="nucleotide sequence ID" value="NZ_FTLX01000001.1"/>
</dbReference>
<evidence type="ECO:0000256" key="1">
    <source>
        <dbReference type="SAM" id="Coils"/>
    </source>
</evidence>
<dbReference type="GO" id="GO:0005829">
    <property type="term" value="C:cytosol"/>
    <property type="evidence" value="ECO:0007669"/>
    <property type="project" value="TreeGrafter"/>
</dbReference>
<dbReference type="InterPro" id="IPR050742">
    <property type="entry name" value="Helicase_Restrict-Modif_Enz"/>
</dbReference>
<keyword evidence="7" id="KW-1185">Reference proteome</keyword>
<reference evidence="5 6" key="1">
    <citation type="submission" date="2017-01" db="EMBL/GenBank/DDBJ databases">
        <authorList>
            <person name="Mah S.A."/>
            <person name="Swanson W.J."/>
            <person name="Moy G.W."/>
            <person name="Vacquier V.D."/>
        </authorList>
    </citation>
    <scope>NUCLEOTIDE SEQUENCE [LARGE SCALE GENOMIC DNA]</scope>
    <source>
        <strain evidence="5 6">NIO-1016</strain>
    </source>
</reference>
<dbReference type="InterPro" id="IPR001650">
    <property type="entry name" value="Helicase_C-like"/>
</dbReference>
<evidence type="ECO:0000259" key="3">
    <source>
        <dbReference type="PROSITE" id="PS51194"/>
    </source>
</evidence>
<dbReference type="EMBL" id="MWSK01000001">
    <property type="protein sequence ID" value="OXS80060.1"/>
    <property type="molecule type" value="Genomic_DNA"/>
</dbReference>
<dbReference type="InterPro" id="IPR054347">
    <property type="entry name" value="TOTE_primase"/>
</dbReference>
<keyword evidence="1" id="KW-0175">Coiled coil</keyword>
<dbReference type="GO" id="GO:0016787">
    <property type="term" value="F:hydrolase activity"/>
    <property type="evidence" value="ECO:0007669"/>
    <property type="project" value="InterPro"/>
</dbReference>
<dbReference type="Proteomes" id="UP000186385">
    <property type="component" value="Unassembled WGS sequence"/>
</dbReference>
<proteinExistence type="predicted"/>
<dbReference type="Pfam" id="PF04851">
    <property type="entry name" value="ResIII"/>
    <property type="match status" value="1"/>
</dbReference>
<name>A0A1N6NIZ1_9BACI</name>
<dbReference type="PROSITE" id="PS51192">
    <property type="entry name" value="HELICASE_ATP_BIND_1"/>
    <property type="match status" value="1"/>
</dbReference>
<dbReference type="GO" id="GO:0003677">
    <property type="term" value="F:DNA binding"/>
    <property type="evidence" value="ECO:0007669"/>
    <property type="project" value="InterPro"/>
</dbReference>
<dbReference type="Gene3D" id="3.90.920.20">
    <property type="entry name" value="HP0184-like"/>
    <property type="match status" value="1"/>
</dbReference>
<dbReference type="InterPro" id="IPR044919">
    <property type="entry name" value="HP0184-like_sf"/>
</dbReference>